<dbReference type="AlphaFoldDB" id="A0A0P0Z951"/>
<proteinExistence type="predicted"/>
<dbReference type="PANTHER" id="PTHR39323:SF1">
    <property type="entry name" value="BLR1149 PROTEIN"/>
    <property type="match status" value="1"/>
</dbReference>
<dbReference type="OrthoDB" id="9795838at2"/>
<feature type="domain" description="Calcineurin-like phosphoesterase" evidence="1">
    <location>
        <begin position="41"/>
        <end position="130"/>
    </location>
</feature>
<dbReference type="PANTHER" id="PTHR39323">
    <property type="entry name" value="BLR1149 PROTEIN"/>
    <property type="match status" value="1"/>
</dbReference>
<reference evidence="2" key="1">
    <citation type="journal article" date="2015" name="Proc. Natl. Acad. Sci. U.S.A.">
        <title>Bacterial clade with the ribosomal RNA operon on a small plasmid rather than the chromosome.</title>
        <authorList>
            <person name="Anda M."/>
            <person name="Ohtsubo Y."/>
            <person name="Okubo T."/>
            <person name="Sugawara M."/>
            <person name="Nagata Y."/>
            <person name="Tsuda M."/>
            <person name="Minamisawa K."/>
            <person name="Mitsui H."/>
        </authorList>
    </citation>
    <scope>NUCLEOTIDE SEQUENCE</scope>
    <source>
        <strain evidence="2">DSM 15513</strain>
    </source>
</reference>
<dbReference type="RefSeq" id="WP_007065924.1">
    <property type="nucleotide sequence ID" value="NZ_BBWO01000005.1"/>
</dbReference>
<protein>
    <recommendedName>
        <fullName evidence="1">Calcineurin-like phosphoesterase domain-containing protein</fullName>
    </recommendedName>
</protein>
<sequence>MNALARRMRQDECERLETEIVGERVQLDPAGVLIVPNEHTLIVSDLHIEKGAAFARRGMMLPPYDTGLTLLLLERVLKRLEPRRVICLGDSFHDRKGAEQMPDIYRDALVKLMAGRDWVWISGNHDPEPPGGLGGETANELCVGALVLRHEPLKQPAEGEIAGHLHPVAKVKGPGRAVRGTCFVGDGSRMILPSFGVTTGGLNVLDRAFAGMFDLSRAKAFMTGMRKIYPVGFGALC</sequence>
<dbReference type="EMBL" id="LC066397">
    <property type="protein sequence ID" value="BAT31375.1"/>
    <property type="molecule type" value="Genomic_DNA"/>
</dbReference>
<accession>A0A0P0Z951</accession>
<organism evidence="2">
    <name type="scientific">Fulvimarina pelagi</name>
    <dbReference type="NCBI Taxonomy" id="217511"/>
    <lineage>
        <taxon>Bacteria</taxon>
        <taxon>Pseudomonadati</taxon>
        <taxon>Pseudomonadota</taxon>
        <taxon>Alphaproteobacteria</taxon>
        <taxon>Hyphomicrobiales</taxon>
        <taxon>Aurantimonadaceae</taxon>
        <taxon>Fulvimarina</taxon>
    </lineage>
</organism>
<dbReference type="Pfam" id="PF00149">
    <property type="entry name" value="Metallophos"/>
    <property type="match status" value="1"/>
</dbReference>
<evidence type="ECO:0000259" key="1">
    <source>
        <dbReference type="Pfam" id="PF00149"/>
    </source>
</evidence>
<dbReference type="GO" id="GO:0016787">
    <property type="term" value="F:hydrolase activity"/>
    <property type="evidence" value="ECO:0007669"/>
    <property type="project" value="InterPro"/>
</dbReference>
<dbReference type="InterPro" id="IPR026336">
    <property type="entry name" value="PdeM-like"/>
</dbReference>
<dbReference type="NCBIfam" id="TIGR04123">
    <property type="entry name" value="P_estr_lig_assc"/>
    <property type="match status" value="1"/>
</dbReference>
<dbReference type="InterPro" id="IPR024173">
    <property type="entry name" value="Pesterase_MJ0037-like"/>
</dbReference>
<dbReference type="InterPro" id="IPR004843">
    <property type="entry name" value="Calcineurin-like_PHP"/>
</dbReference>
<dbReference type="Gene3D" id="3.60.21.10">
    <property type="match status" value="1"/>
</dbReference>
<dbReference type="PIRSF" id="PIRSF000887">
    <property type="entry name" value="Pesterase_MJ0037"/>
    <property type="match status" value="1"/>
</dbReference>
<dbReference type="InterPro" id="IPR029052">
    <property type="entry name" value="Metallo-depent_PP-like"/>
</dbReference>
<dbReference type="SUPFAM" id="SSF56300">
    <property type="entry name" value="Metallo-dependent phosphatases"/>
    <property type="match status" value="1"/>
</dbReference>
<name>A0A0P0Z951_9HYPH</name>
<evidence type="ECO:0000313" key="2">
    <source>
        <dbReference type="EMBL" id="BAT31375.1"/>
    </source>
</evidence>